<comment type="caution">
    <text evidence="1">The sequence shown here is derived from an EMBL/GenBank/DDBJ whole genome shotgun (WGS) entry which is preliminary data.</text>
</comment>
<protein>
    <recommendedName>
        <fullName evidence="3">DUF3006 domain-containing protein</fullName>
    </recommendedName>
</protein>
<gene>
    <name evidence="1" type="ORF">H9661_06150</name>
</gene>
<proteinExistence type="predicted"/>
<keyword evidence="2" id="KW-1185">Reference proteome</keyword>
<reference evidence="1 2" key="1">
    <citation type="submission" date="2020-08" db="EMBL/GenBank/DDBJ databases">
        <title>A Genomic Blueprint of the Chicken Gut Microbiome.</title>
        <authorList>
            <person name="Gilroy R."/>
            <person name="Ravi A."/>
            <person name="Getino M."/>
            <person name="Pursley I."/>
            <person name="Horton D.L."/>
            <person name="Alikhan N.-F."/>
            <person name="Baker D."/>
            <person name="Gharbi K."/>
            <person name="Hall N."/>
            <person name="Watson M."/>
            <person name="Adriaenssens E.M."/>
            <person name="Foster-Nyarko E."/>
            <person name="Jarju S."/>
            <person name="Secka A."/>
            <person name="Antonio M."/>
            <person name="Oren A."/>
            <person name="Chaudhuri R."/>
            <person name="La Ragione R.M."/>
            <person name="Hildebrand F."/>
            <person name="Pallen M.J."/>
        </authorList>
    </citation>
    <scope>NUCLEOTIDE SEQUENCE [LARGE SCALE GENOMIC DNA]</scope>
    <source>
        <strain evidence="1 2">Sa3CVN1</strain>
    </source>
</reference>
<dbReference type="Proteomes" id="UP000627781">
    <property type="component" value="Unassembled WGS sequence"/>
</dbReference>
<evidence type="ECO:0000313" key="1">
    <source>
        <dbReference type="EMBL" id="MBD7910935.1"/>
    </source>
</evidence>
<evidence type="ECO:0008006" key="3">
    <source>
        <dbReference type="Google" id="ProtNLM"/>
    </source>
</evidence>
<sequence length="67" mass="7327">MKAIIIDKNSIDAYVSLEDGRITSIPLNQISNFNIGDTINIPNENIVCSPTAPNSSSMVVNKLIDFF</sequence>
<dbReference type="EMBL" id="JACSRA010000007">
    <property type="protein sequence ID" value="MBD7910935.1"/>
    <property type="molecule type" value="Genomic_DNA"/>
</dbReference>
<evidence type="ECO:0000313" key="2">
    <source>
        <dbReference type="Proteomes" id="UP000627781"/>
    </source>
</evidence>
<accession>A0ABR8PRZ3</accession>
<organism evidence="1 2">
    <name type="scientific">Clostridium cibarium</name>
    <dbReference type="NCBI Taxonomy" id="2762247"/>
    <lineage>
        <taxon>Bacteria</taxon>
        <taxon>Bacillati</taxon>
        <taxon>Bacillota</taxon>
        <taxon>Clostridia</taxon>
        <taxon>Eubacteriales</taxon>
        <taxon>Clostridiaceae</taxon>
        <taxon>Clostridium</taxon>
    </lineage>
</organism>
<name>A0ABR8PRZ3_9CLOT</name>
<dbReference type="RefSeq" id="WP_143317520.1">
    <property type="nucleotide sequence ID" value="NZ_JACSRA010000007.1"/>
</dbReference>